<dbReference type="SMART" id="SM00382">
    <property type="entry name" value="AAA"/>
    <property type="match status" value="1"/>
</dbReference>
<feature type="transmembrane region" description="Helical" evidence="10">
    <location>
        <begin position="528"/>
        <end position="554"/>
    </location>
</feature>
<dbReference type="InterPro" id="IPR026082">
    <property type="entry name" value="ABCA"/>
</dbReference>
<keyword evidence="7" id="KW-0067">ATP-binding</keyword>
<evidence type="ECO:0000256" key="1">
    <source>
        <dbReference type="ARBA" id="ARBA00004141"/>
    </source>
</evidence>
<sequence length="1032" mass="113862">MTDGGFMVADTARPRHQDVVSGDVLPPLSLKGKPNQLKALTRKTISYQKRQMFTNICCICLCPLMMVLISAILGKVINDLISKSQALEDIQYCSNNKSLEAINWPIFNISDPEVHNSKVPNGKSVNFLSYFSFAKLANPGAATLGARKSCVYWFGDDFPQFSEIYERNANLSAIARLDSTYISPPNDGWFGQLNKLLTKPREFDTISFRYFTGFQTSAWSVAGASPNLTSVLGSKSNQGNIPFQQVQAINATALITPSFDSSSGILGSVAQRLYINVSVNTGNRENPFLVNGAQLYPYFETINTLQTTDAIDDAISKYLNNLIADLAALNKTILLVSADKRSVRELTIFQLNAAAILAKMPSGGLFLESFSAEDLRMKIVLSYGTDVRVSASANFPSQGFRQLVTVSQLGQAALRAFAVNNETLQKATVTQGIRAFPYTRNTALSLPFGGLIGRILYPFGVSFLLPIFVIMLVKEKEDRIYIMMKMNGVKSWAYYLTHYITFLTLFVFSALIFIVVGRVTKLDMFTKTAPFVLIVLFFLWGNVQIVLAFVLAALFSKSRTALVMTFLVVLVGVVISLVLANLYEDTFQLPVLNLWPPFAFYRGLSLMNTASFTEGVIPFGNSQFAQGTEFRSICGFLFFEIFAYGALAAYMNAVVPTEFGVAKPWHFPITDLISYVQKKQLSKANGGMDPVSESLMLDSREDDDVRDERVRIDTGHHNPASPIIISHMRKVYSGRKGLGPKVAVRDVTFAAESGVIFGLLGPNGAGKTTLINILTGLYEATGGQAKLAGFDIKTQQAMVYNNIGVCPQFDILWEDLTVEEHLYFYARLKGVGRGNEAAAVQKSLVQVSLMALKHRLSKNLSGGEKRRLSIAIALVGDPAVVFLDEPTTGLDPEVRRLIWNIVQDARGDKTIILTTHSMEEAEALCQRIGIMAKGSLRCIAQPLRLKELYGTGFKLSFHSLSHDTERASRFIESVLPVGWKKIDAFSTNAAYEFPAAAYAIPKLFETIEQQKAEHGVIQVFLRIITDEDANAD</sequence>
<dbReference type="SUPFAM" id="SSF52540">
    <property type="entry name" value="P-loop containing nucleoside triphosphate hydrolases"/>
    <property type="match status" value="1"/>
</dbReference>
<keyword evidence="8 10" id="KW-1133">Transmembrane helix</keyword>
<evidence type="ECO:0000259" key="11">
    <source>
        <dbReference type="PROSITE" id="PS50893"/>
    </source>
</evidence>
<keyword evidence="5" id="KW-0677">Repeat</keyword>
<gene>
    <name evidence="12" type="ORF">CcCBS67573_g05511</name>
</gene>
<dbReference type="Pfam" id="PF00005">
    <property type="entry name" value="ABC_tran"/>
    <property type="match status" value="1"/>
</dbReference>
<feature type="transmembrane region" description="Helical" evidence="10">
    <location>
        <begin position="632"/>
        <end position="651"/>
    </location>
</feature>
<dbReference type="PANTHER" id="PTHR19229:SF36">
    <property type="entry name" value="ATP-BINDING CASSETTE SUB-FAMILY A MEMBER 2"/>
    <property type="match status" value="1"/>
</dbReference>
<feature type="transmembrane region" description="Helical" evidence="10">
    <location>
        <begin position="455"/>
        <end position="473"/>
    </location>
</feature>
<evidence type="ECO:0000256" key="7">
    <source>
        <dbReference type="ARBA" id="ARBA00022840"/>
    </source>
</evidence>
<reference evidence="12 13" key="1">
    <citation type="journal article" date="2019" name="Sci. Rep.">
        <title>Comparative genomics of chytrid fungi reveal insights into the obligate biotrophic and pathogenic lifestyle of Synchytrium endobioticum.</title>
        <authorList>
            <person name="van de Vossenberg B.T.L.H."/>
            <person name="Warris S."/>
            <person name="Nguyen H.D.T."/>
            <person name="van Gent-Pelzer M.P.E."/>
            <person name="Joly D.L."/>
            <person name="van de Geest H.C."/>
            <person name="Bonants P.J.M."/>
            <person name="Smith D.S."/>
            <person name="Levesque C.A."/>
            <person name="van der Lee T.A.J."/>
        </authorList>
    </citation>
    <scope>NUCLEOTIDE SEQUENCE [LARGE SCALE GENOMIC DNA]</scope>
    <source>
        <strain evidence="12 13">CBS 675.73</strain>
    </source>
</reference>
<dbReference type="GO" id="GO:0005319">
    <property type="term" value="F:lipid transporter activity"/>
    <property type="evidence" value="ECO:0007669"/>
    <property type="project" value="TreeGrafter"/>
</dbReference>
<evidence type="ECO:0000256" key="4">
    <source>
        <dbReference type="ARBA" id="ARBA00022692"/>
    </source>
</evidence>
<proteinExistence type="inferred from homology"/>
<dbReference type="OrthoDB" id="8061355at2759"/>
<dbReference type="FunFam" id="3.40.50.300:FF:000665">
    <property type="entry name" value="ABC transporter A family member 2"/>
    <property type="match status" value="1"/>
</dbReference>
<comment type="caution">
    <text evidence="12">The sequence shown here is derived from an EMBL/GenBank/DDBJ whole genome shotgun (WGS) entry which is preliminary data.</text>
</comment>
<dbReference type="GO" id="GO:0140359">
    <property type="term" value="F:ABC-type transporter activity"/>
    <property type="evidence" value="ECO:0007669"/>
    <property type="project" value="InterPro"/>
</dbReference>
<dbReference type="GO" id="GO:0016887">
    <property type="term" value="F:ATP hydrolysis activity"/>
    <property type="evidence" value="ECO:0007669"/>
    <property type="project" value="InterPro"/>
</dbReference>
<feature type="transmembrane region" description="Helical" evidence="10">
    <location>
        <begin position="561"/>
        <end position="580"/>
    </location>
</feature>
<dbReference type="Pfam" id="PF12698">
    <property type="entry name" value="ABC2_membrane_3"/>
    <property type="match status" value="1"/>
</dbReference>
<keyword evidence="3" id="KW-0813">Transport</keyword>
<dbReference type="Proteomes" id="UP000320333">
    <property type="component" value="Unassembled WGS sequence"/>
</dbReference>
<organism evidence="12 13">
    <name type="scientific">Chytriomyces confervae</name>
    <dbReference type="NCBI Taxonomy" id="246404"/>
    <lineage>
        <taxon>Eukaryota</taxon>
        <taxon>Fungi</taxon>
        <taxon>Fungi incertae sedis</taxon>
        <taxon>Chytridiomycota</taxon>
        <taxon>Chytridiomycota incertae sedis</taxon>
        <taxon>Chytridiomycetes</taxon>
        <taxon>Chytridiales</taxon>
        <taxon>Chytriomycetaceae</taxon>
        <taxon>Chytriomyces</taxon>
    </lineage>
</organism>
<keyword evidence="9 10" id="KW-0472">Membrane</keyword>
<evidence type="ECO:0000313" key="13">
    <source>
        <dbReference type="Proteomes" id="UP000320333"/>
    </source>
</evidence>
<feature type="transmembrane region" description="Helical" evidence="10">
    <location>
        <begin position="52"/>
        <end position="73"/>
    </location>
</feature>
<dbReference type="Gene3D" id="3.40.50.300">
    <property type="entry name" value="P-loop containing nucleotide triphosphate hydrolases"/>
    <property type="match status" value="1"/>
</dbReference>
<keyword evidence="6" id="KW-0547">Nucleotide-binding</keyword>
<keyword evidence="4 10" id="KW-0812">Transmembrane</keyword>
<evidence type="ECO:0000256" key="9">
    <source>
        <dbReference type="ARBA" id="ARBA00023136"/>
    </source>
</evidence>
<evidence type="ECO:0000256" key="2">
    <source>
        <dbReference type="ARBA" id="ARBA00008869"/>
    </source>
</evidence>
<dbReference type="PROSITE" id="PS00211">
    <property type="entry name" value="ABC_TRANSPORTER_1"/>
    <property type="match status" value="1"/>
</dbReference>
<keyword evidence="13" id="KW-1185">Reference proteome</keyword>
<dbReference type="GO" id="GO:0016020">
    <property type="term" value="C:membrane"/>
    <property type="evidence" value="ECO:0007669"/>
    <property type="project" value="UniProtKB-SubCell"/>
</dbReference>
<comment type="similarity">
    <text evidence="2">Belongs to the ABC transporter superfamily. ABCA family.</text>
</comment>
<dbReference type="InterPro" id="IPR003593">
    <property type="entry name" value="AAA+_ATPase"/>
</dbReference>
<evidence type="ECO:0000256" key="5">
    <source>
        <dbReference type="ARBA" id="ARBA00022737"/>
    </source>
</evidence>
<dbReference type="PANTHER" id="PTHR19229">
    <property type="entry name" value="ATP-BINDING CASSETTE TRANSPORTER SUBFAMILY A ABCA"/>
    <property type="match status" value="1"/>
</dbReference>
<accession>A0A507FCB6</accession>
<dbReference type="STRING" id="246404.A0A507FCB6"/>
<dbReference type="PROSITE" id="PS50893">
    <property type="entry name" value="ABC_TRANSPORTER_2"/>
    <property type="match status" value="1"/>
</dbReference>
<feature type="domain" description="ABC transporter" evidence="11">
    <location>
        <begin position="723"/>
        <end position="958"/>
    </location>
</feature>
<protein>
    <recommendedName>
        <fullName evidence="11">ABC transporter domain-containing protein</fullName>
    </recommendedName>
</protein>
<dbReference type="InterPro" id="IPR017871">
    <property type="entry name" value="ABC_transporter-like_CS"/>
</dbReference>
<feature type="transmembrane region" description="Helical" evidence="10">
    <location>
        <begin position="600"/>
        <end position="620"/>
    </location>
</feature>
<comment type="subcellular location">
    <subcellularLocation>
        <location evidence="1">Membrane</location>
        <topology evidence="1">Multi-pass membrane protein</topology>
    </subcellularLocation>
</comment>
<dbReference type="CDD" id="cd03263">
    <property type="entry name" value="ABC_subfamily_A"/>
    <property type="match status" value="1"/>
</dbReference>
<dbReference type="GO" id="GO:0005524">
    <property type="term" value="F:ATP binding"/>
    <property type="evidence" value="ECO:0007669"/>
    <property type="project" value="UniProtKB-KW"/>
</dbReference>
<feature type="transmembrane region" description="Helical" evidence="10">
    <location>
        <begin position="493"/>
        <end position="516"/>
    </location>
</feature>
<evidence type="ECO:0000256" key="10">
    <source>
        <dbReference type="SAM" id="Phobius"/>
    </source>
</evidence>
<dbReference type="InterPro" id="IPR013525">
    <property type="entry name" value="ABC2_TM"/>
</dbReference>
<dbReference type="InterPro" id="IPR003439">
    <property type="entry name" value="ABC_transporter-like_ATP-bd"/>
</dbReference>
<dbReference type="EMBL" id="QEAP01000200">
    <property type="protein sequence ID" value="TPX73220.1"/>
    <property type="molecule type" value="Genomic_DNA"/>
</dbReference>
<evidence type="ECO:0000256" key="8">
    <source>
        <dbReference type="ARBA" id="ARBA00022989"/>
    </source>
</evidence>
<dbReference type="AlphaFoldDB" id="A0A507FCB6"/>
<evidence type="ECO:0000256" key="3">
    <source>
        <dbReference type="ARBA" id="ARBA00022448"/>
    </source>
</evidence>
<evidence type="ECO:0000313" key="12">
    <source>
        <dbReference type="EMBL" id="TPX73220.1"/>
    </source>
</evidence>
<name>A0A507FCB6_9FUNG</name>
<dbReference type="InterPro" id="IPR027417">
    <property type="entry name" value="P-loop_NTPase"/>
</dbReference>
<evidence type="ECO:0000256" key="6">
    <source>
        <dbReference type="ARBA" id="ARBA00022741"/>
    </source>
</evidence>